<dbReference type="InterPro" id="IPR013148">
    <property type="entry name" value="Glyco_hydro_32_N"/>
</dbReference>
<dbReference type="Proteomes" id="UP000190857">
    <property type="component" value="Unassembled WGS sequence"/>
</dbReference>
<dbReference type="CDD" id="cd18609">
    <property type="entry name" value="GH32-like"/>
    <property type="match status" value="1"/>
</dbReference>
<gene>
    <name evidence="6" type="ORF">SAMN06309945_0307</name>
</gene>
<name>A0A1T5IDQ3_9MICO</name>
<evidence type="ECO:0000256" key="3">
    <source>
        <dbReference type="ARBA" id="ARBA00023295"/>
    </source>
</evidence>
<dbReference type="SMART" id="SM00640">
    <property type="entry name" value="Glyco_32"/>
    <property type="match status" value="1"/>
</dbReference>
<dbReference type="RefSeq" id="WP_079726542.1">
    <property type="nucleotide sequence ID" value="NZ_FUZP01000001.1"/>
</dbReference>
<feature type="domain" description="Glycosyl hydrolase family 32 N-terminal" evidence="5">
    <location>
        <begin position="20"/>
        <end position="292"/>
    </location>
</feature>
<feature type="compositionally biased region" description="Low complexity" evidence="4">
    <location>
        <begin position="324"/>
        <end position="333"/>
    </location>
</feature>
<dbReference type="OrthoDB" id="9759709at2"/>
<dbReference type="Gene3D" id="2.115.10.20">
    <property type="entry name" value="Glycosyl hydrolase domain, family 43"/>
    <property type="match status" value="1"/>
</dbReference>
<dbReference type="GO" id="GO:0004553">
    <property type="term" value="F:hydrolase activity, hydrolyzing O-glycosyl compounds"/>
    <property type="evidence" value="ECO:0007669"/>
    <property type="project" value="InterPro"/>
</dbReference>
<dbReference type="InterPro" id="IPR001362">
    <property type="entry name" value="Glyco_hydro_32"/>
</dbReference>
<accession>A0A1T5IDQ3</accession>
<evidence type="ECO:0000256" key="4">
    <source>
        <dbReference type="SAM" id="MobiDB-lite"/>
    </source>
</evidence>
<organism evidence="6 7">
    <name type="scientific">Okibacterium fritillariae</name>
    <dbReference type="NCBI Taxonomy" id="123320"/>
    <lineage>
        <taxon>Bacteria</taxon>
        <taxon>Bacillati</taxon>
        <taxon>Actinomycetota</taxon>
        <taxon>Actinomycetes</taxon>
        <taxon>Micrococcales</taxon>
        <taxon>Microbacteriaceae</taxon>
        <taxon>Okibacterium</taxon>
    </lineage>
</organism>
<dbReference type="InterPro" id="IPR023296">
    <property type="entry name" value="Glyco_hydro_beta-prop_sf"/>
</dbReference>
<evidence type="ECO:0000313" key="7">
    <source>
        <dbReference type="Proteomes" id="UP000190857"/>
    </source>
</evidence>
<feature type="region of interest" description="Disordered" evidence="4">
    <location>
        <begin position="324"/>
        <end position="361"/>
    </location>
</feature>
<sequence length="361" mass="39448">MSLQLPDKWIWDSWYVQDGGVTHAFYLHASKALGDPDRRHRHPIVGHAVSHDLTTWTVVEDALIVSEPGAFDDGTTWTGSVVRDDDGLWWMFYTGTSRAEDTMVQRVGAATSPDLMTWSKVSSAPLVEADPRWYELLDRSLWHDQAWRDPWVFRFPGEATWHMLITARANHGDARVRGVLGHATSENLVDWAVQPPLSEPGQGFGQLEVFQFEIVDGVPVLLFCCGWAELSPERQAAGEAGGVYSVVVDERLAEVDFSRAQLFERTNLYASRLVRAADGGWALLGFVNMVDGEFVGALSDPVLVTADLVRGLVPRVAAGAGAGAEVEAQASDAGESDAGEADARDRDDVDNDADLSVSAAR</sequence>
<evidence type="ECO:0000313" key="6">
    <source>
        <dbReference type="EMBL" id="SKC37277.1"/>
    </source>
</evidence>
<evidence type="ECO:0000256" key="1">
    <source>
        <dbReference type="ARBA" id="ARBA00009902"/>
    </source>
</evidence>
<dbReference type="EMBL" id="FUZP01000001">
    <property type="protein sequence ID" value="SKC37277.1"/>
    <property type="molecule type" value="Genomic_DNA"/>
</dbReference>
<keyword evidence="2" id="KW-0378">Hydrolase</keyword>
<dbReference type="STRING" id="123320.SAMN06309945_0307"/>
<keyword evidence="3" id="KW-0326">Glycosidase</keyword>
<evidence type="ECO:0000256" key="2">
    <source>
        <dbReference type="ARBA" id="ARBA00022801"/>
    </source>
</evidence>
<keyword evidence="7" id="KW-1185">Reference proteome</keyword>
<comment type="similarity">
    <text evidence="1">Belongs to the glycosyl hydrolase 32 family.</text>
</comment>
<reference evidence="6 7" key="1">
    <citation type="submission" date="2017-02" db="EMBL/GenBank/DDBJ databases">
        <authorList>
            <person name="Peterson S.W."/>
        </authorList>
    </citation>
    <scope>NUCLEOTIDE SEQUENCE [LARGE SCALE GENOMIC DNA]</scope>
    <source>
        <strain evidence="6 7">VKM Ac-2059</strain>
    </source>
</reference>
<dbReference type="InterPro" id="IPR050551">
    <property type="entry name" value="Fructan_Metab_Enzymes"/>
</dbReference>
<protein>
    <submittedName>
        <fullName evidence="6">Beta-fructofuranosidase</fullName>
    </submittedName>
</protein>
<dbReference type="AlphaFoldDB" id="A0A1T5IDQ3"/>
<proteinExistence type="inferred from homology"/>
<dbReference type="GO" id="GO:0005975">
    <property type="term" value="P:carbohydrate metabolic process"/>
    <property type="evidence" value="ECO:0007669"/>
    <property type="project" value="InterPro"/>
</dbReference>
<dbReference type="Pfam" id="PF00251">
    <property type="entry name" value="Glyco_hydro_32N"/>
    <property type="match status" value="1"/>
</dbReference>
<evidence type="ECO:0000259" key="5">
    <source>
        <dbReference type="Pfam" id="PF00251"/>
    </source>
</evidence>
<dbReference type="SUPFAM" id="SSF75005">
    <property type="entry name" value="Arabinanase/levansucrase/invertase"/>
    <property type="match status" value="1"/>
</dbReference>
<dbReference type="PANTHER" id="PTHR31953">
    <property type="entry name" value="BETA-FRUCTOFURANOSIDASE, INSOLUBLE ISOENZYME CWINV1-RELATED"/>
    <property type="match status" value="1"/>
</dbReference>